<gene>
    <name evidence="2" type="ORF">ABID19_000958</name>
</gene>
<keyword evidence="1" id="KW-1133">Transmembrane helix</keyword>
<comment type="caution">
    <text evidence="2">The sequence shown here is derived from an EMBL/GenBank/DDBJ whole genome shotgun (WGS) entry which is preliminary data.</text>
</comment>
<dbReference type="EMBL" id="JBEPMC010000002">
    <property type="protein sequence ID" value="MET3577941.1"/>
    <property type="molecule type" value="Genomic_DNA"/>
</dbReference>
<dbReference type="Proteomes" id="UP001549204">
    <property type="component" value="Unassembled WGS sequence"/>
</dbReference>
<evidence type="ECO:0000313" key="3">
    <source>
        <dbReference type="Proteomes" id="UP001549204"/>
    </source>
</evidence>
<evidence type="ECO:0000313" key="2">
    <source>
        <dbReference type="EMBL" id="MET3577941.1"/>
    </source>
</evidence>
<protein>
    <submittedName>
        <fullName evidence="2">Membrane protein YfhO</fullName>
    </submittedName>
</protein>
<organism evidence="2 3">
    <name type="scientific">Mesorhizobium robiniae</name>
    <dbReference type="NCBI Taxonomy" id="559315"/>
    <lineage>
        <taxon>Bacteria</taxon>
        <taxon>Pseudomonadati</taxon>
        <taxon>Pseudomonadota</taxon>
        <taxon>Alphaproteobacteria</taxon>
        <taxon>Hyphomicrobiales</taxon>
        <taxon>Phyllobacteriaceae</taxon>
        <taxon>Mesorhizobium</taxon>
    </lineage>
</organism>
<keyword evidence="1" id="KW-0812">Transmembrane</keyword>
<accession>A0ABV2GI23</accession>
<feature type="transmembrane region" description="Helical" evidence="1">
    <location>
        <begin position="12"/>
        <end position="33"/>
    </location>
</feature>
<reference evidence="2 3" key="1">
    <citation type="submission" date="2024-06" db="EMBL/GenBank/DDBJ databases">
        <title>Genomic Encyclopedia of Type Strains, Phase IV (KMG-IV): sequencing the most valuable type-strain genomes for metagenomic binning, comparative biology and taxonomic classification.</title>
        <authorList>
            <person name="Goeker M."/>
        </authorList>
    </citation>
    <scope>NUCLEOTIDE SEQUENCE [LARGE SCALE GENOMIC DNA]</scope>
    <source>
        <strain evidence="2 3">DSM 100022</strain>
    </source>
</reference>
<dbReference type="InterPro" id="IPR019629">
    <property type="entry name" value="Uncharacterised_HI1736/YgjV"/>
</dbReference>
<evidence type="ECO:0000256" key="1">
    <source>
        <dbReference type="SAM" id="Phobius"/>
    </source>
</evidence>
<keyword evidence="3" id="KW-1185">Reference proteome</keyword>
<keyword evidence="1" id="KW-0472">Membrane</keyword>
<feature type="transmembrane region" description="Helical" evidence="1">
    <location>
        <begin position="39"/>
        <end position="59"/>
    </location>
</feature>
<name>A0ABV2GI23_9HYPH</name>
<dbReference type="Pfam" id="PF10688">
    <property type="entry name" value="Imp-YgjV"/>
    <property type="match status" value="1"/>
</dbReference>
<sequence length="94" mass="11068">MGWSRRRFWRGAPDVLWIEAIGFSGSLFTILTYSMKEMLWLRLTAVLSCLSFATYGVMIESWPLILMEMTLLPINLWRLNELRRADLLTDDPRN</sequence>
<proteinExistence type="predicted"/>